<dbReference type="AlphaFoldDB" id="A0A068NUI7"/>
<organism evidence="1 2">
    <name type="scientific">Fimbriimonas ginsengisoli Gsoil 348</name>
    <dbReference type="NCBI Taxonomy" id="661478"/>
    <lineage>
        <taxon>Bacteria</taxon>
        <taxon>Bacillati</taxon>
        <taxon>Armatimonadota</taxon>
        <taxon>Fimbriimonadia</taxon>
        <taxon>Fimbriimonadales</taxon>
        <taxon>Fimbriimonadaceae</taxon>
        <taxon>Fimbriimonas</taxon>
    </lineage>
</organism>
<dbReference type="Gene3D" id="1.10.150.240">
    <property type="entry name" value="Putative phosphatase, domain 2"/>
    <property type="match status" value="1"/>
</dbReference>
<dbReference type="KEGG" id="fgi:OP10G_3713"/>
<dbReference type="GO" id="GO:0005829">
    <property type="term" value="C:cytosol"/>
    <property type="evidence" value="ECO:0007669"/>
    <property type="project" value="TreeGrafter"/>
</dbReference>
<dbReference type="GO" id="GO:0008967">
    <property type="term" value="F:phosphoglycolate phosphatase activity"/>
    <property type="evidence" value="ECO:0007669"/>
    <property type="project" value="TreeGrafter"/>
</dbReference>
<dbReference type="InterPro" id="IPR041492">
    <property type="entry name" value="HAD_2"/>
</dbReference>
<dbReference type="NCBIfam" id="TIGR01509">
    <property type="entry name" value="HAD-SF-IA-v3"/>
    <property type="match status" value="1"/>
</dbReference>
<evidence type="ECO:0000313" key="2">
    <source>
        <dbReference type="Proteomes" id="UP000027982"/>
    </source>
</evidence>
<protein>
    <submittedName>
        <fullName evidence="1">HAD family hydrolase</fullName>
    </submittedName>
</protein>
<gene>
    <name evidence="1" type="ORF">OP10G_3713</name>
</gene>
<sequence>MPHGRLLFDFDAVLFDVDGTLVDSLEMIVRGLGDTFERFAGVRPPPETILRQIGKPLTDQVGLFLSYEPTDEQVLEMSAYAIERFTVHEELERLFQPAVDCLRLLHRQGVRTALVTSKSTVELNAFLTRFEGAPYVDATVCASDVHQPKPHPESALRACEILGVRPERAAMIGDSIYDLRCARQAGLTAVAVAYGAGLRYELLNEQPDLLIETPEALLAWTETAFLQTPCRERS</sequence>
<keyword evidence="2" id="KW-1185">Reference proteome</keyword>
<dbReference type="SUPFAM" id="SSF56784">
    <property type="entry name" value="HAD-like"/>
    <property type="match status" value="1"/>
</dbReference>
<dbReference type="HOGENOM" id="CLU_045011_19_2_0"/>
<proteinExistence type="predicted"/>
<dbReference type="InterPro" id="IPR006439">
    <property type="entry name" value="HAD-SF_hydro_IA"/>
</dbReference>
<dbReference type="Gene3D" id="3.40.50.1000">
    <property type="entry name" value="HAD superfamily/HAD-like"/>
    <property type="match status" value="1"/>
</dbReference>
<dbReference type="InterPro" id="IPR023214">
    <property type="entry name" value="HAD_sf"/>
</dbReference>
<dbReference type="NCBIfam" id="TIGR01549">
    <property type="entry name" value="HAD-SF-IA-v1"/>
    <property type="match status" value="1"/>
</dbReference>
<dbReference type="SFLD" id="SFLDG01129">
    <property type="entry name" value="C1.5:_HAD__Beta-PGM__Phosphata"/>
    <property type="match status" value="1"/>
</dbReference>
<dbReference type="InterPro" id="IPR050155">
    <property type="entry name" value="HAD-like_hydrolase_sf"/>
</dbReference>
<dbReference type="InterPro" id="IPR023198">
    <property type="entry name" value="PGP-like_dom2"/>
</dbReference>
<dbReference type="SFLD" id="SFLDG01135">
    <property type="entry name" value="C1.5.6:_HAD__Beta-PGM__Phospha"/>
    <property type="match status" value="1"/>
</dbReference>
<dbReference type="InterPro" id="IPR036412">
    <property type="entry name" value="HAD-like_sf"/>
</dbReference>
<evidence type="ECO:0000313" key="1">
    <source>
        <dbReference type="EMBL" id="AIE87081.1"/>
    </source>
</evidence>
<dbReference type="Pfam" id="PF13419">
    <property type="entry name" value="HAD_2"/>
    <property type="match status" value="1"/>
</dbReference>
<dbReference type="EMBL" id="CP007139">
    <property type="protein sequence ID" value="AIE87081.1"/>
    <property type="molecule type" value="Genomic_DNA"/>
</dbReference>
<dbReference type="STRING" id="661478.OP10G_3713"/>
<name>A0A068NUI7_FIMGI</name>
<dbReference type="SFLD" id="SFLDS00003">
    <property type="entry name" value="Haloacid_Dehalogenase"/>
    <property type="match status" value="1"/>
</dbReference>
<dbReference type="GO" id="GO:0006281">
    <property type="term" value="P:DNA repair"/>
    <property type="evidence" value="ECO:0007669"/>
    <property type="project" value="TreeGrafter"/>
</dbReference>
<dbReference type="eggNOG" id="COG0546">
    <property type="taxonomic scope" value="Bacteria"/>
</dbReference>
<dbReference type="PANTHER" id="PTHR43434">
    <property type="entry name" value="PHOSPHOGLYCOLATE PHOSPHATASE"/>
    <property type="match status" value="1"/>
</dbReference>
<keyword evidence="1" id="KW-0378">Hydrolase</keyword>
<dbReference type="PANTHER" id="PTHR43434:SF24">
    <property type="entry name" value="HYDROLASE-RELATED"/>
    <property type="match status" value="1"/>
</dbReference>
<dbReference type="Proteomes" id="UP000027982">
    <property type="component" value="Chromosome"/>
</dbReference>
<reference evidence="1 2" key="1">
    <citation type="journal article" date="2014" name="PLoS ONE">
        <title>The first complete genome sequence of the class fimbriimonadia in the phylum armatimonadetes.</title>
        <authorList>
            <person name="Hu Z.Y."/>
            <person name="Wang Y.Z."/>
            <person name="Im W.T."/>
            <person name="Wang S.Y."/>
            <person name="Zhao G.P."/>
            <person name="Zheng H.J."/>
            <person name="Quan Z.X."/>
        </authorList>
    </citation>
    <scope>NUCLEOTIDE SEQUENCE [LARGE SCALE GENOMIC DNA]</scope>
    <source>
        <strain evidence="1">Gsoil 348</strain>
    </source>
</reference>
<dbReference type="RefSeq" id="WP_144241241.1">
    <property type="nucleotide sequence ID" value="NZ_CP007139.1"/>
</dbReference>
<dbReference type="OrthoDB" id="9807630at2"/>
<accession>A0A068NUI7</accession>